<keyword evidence="3" id="KW-1185">Reference proteome</keyword>
<reference evidence="3 4" key="1">
    <citation type="submission" date="2019-05" db="EMBL/GenBank/DDBJ databases">
        <title>Emergence of the Ug99 lineage of the wheat stem rust pathogen through somatic hybridization.</title>
        <authorList>
            <person name="Li F."/>
            <person name="Upadhyaya N.M."/>
            <person name="Sperschneider J."/>
            <person name="Matny O."/>
            <person name="Nguyen-Phuc H."/>
            <person name="Mago R."/>
            <person name="Raley C."/>
            <person name="Miller M.E."/>
            <person name="Silverstein K.A.T."/>
            <person name="Henningsen E."/>
            <person name="Hirsch C.D."/>
            <person name="Visser B."/>
            <person name="Pretorius Z.A."/>
            <person name="Steffenson B.J."/>
            <person name="Schwessinger B."/>
            <person name="Dodds P.N."/>
            <person name="Figueroa M."/>
        </authorList>
    </citation>
    <scope>NUCLEOTIDE SEQUENCE [LARGE SCALE GENOMIC DNA]</scope>
    <source>
        <strain evidence="1">21-0</strain>
        <strain evidence="2 4">Ug99</strain>
    </source>
</reference>
<evidence type="ECO:0000313" key="2">
    <source>
        <dbReference type="EMBL" id="KAA1100411.1"/>
    </source>
</evidence>
<gene>
    <name evidence="1" type="ORF">PGT21_036529</name>
    <name evidence="2" type="ORF">PGTUg99_026531</name>
</gene>
<evidence type="ECO:0000313" key="4">
    <source>
        <dbReference type="Proteomes" id="UP000325313"/>
    </source>
</evidence>
<dbReference type="EMBL" id="VDEP01000341">
    <property type="protein sequence ID" value="KAA1100411.1"/>
    <property type="molecule type" value="Genomic_DNA"/>
</dbReference>
<organism evidence="1 3">
    <name type="scientific">Puccinia graminis f. sp. tritici</name>
    <dbReference type="NCBI Taxonomy" id="56615"/>
    <lineage>
        <taxon>Eukaryota</taxon>
        <taxon>Fungi</taxon>
        <taxon>Dikarya</taxon>
        <taxon>Basidiomycota</taxon>
        <taxon>Pucciniomycotina</taxon>
        <taxon>Pucciniomycetes</taxon>
        <taxon>Pucciniales</taxon>
        <taxon>Pucciniaceae</taxon>
        <taxon>Puccinia</taxon>
    </lineage>
</organism>
<name>A0A5B0PAF1_PUCGR</name>
<sequence length="148" mass="17488">MDHNPKSFIISFLQIKNDQAAIQRRYWRTPRGWEGTLSVIDALRDFICTDEVGKAFWEEKILSEATRIVVDQKPASGTYPKGGYFNTKNISQNFFDIDERERQEEELVQLDTPFLFNLLYNKMTRNRKKCQAINDEEDNDPNSFRQLE</sequence>
<proteinExistence type="predicted"/>
<comment type="caution">
    <text evidence="1">The sequence shown here is derived from an EMBL/GenBank/DDBJ whole genome shotgun (WGS) entry which is preliminary data.</text>
</comment>
<dbReference type="Proteomes" id="UP000324748">
    <property type="component" value="Unassembled WGS sequence"/>
</dbReference>
<protein>
    <submittedName>
        <fullName evidence="1">Uncharacterized protein</fullName>
    </submittedName>
</protein>
<dbReference type="OrthoDB" id="2505302at2759"/>
<evidence type="ECO:0000313" key="3">
    <source>
        <dbReference type="Proteomes" id="UP000324748"/>
    </source>
</evidence>
<evidence type="ECO:0000313" key="1">
    <source>
        <dbReference type="EMBL" id="KAA1098567.1"/>
    </source>
</evidence>
<accession>A0A5B0PAF1</accession>
<dbReference type="Proteomes" id="UP000325313">
    <property type="component" value="Unassembled WGS sequence"/>
</dbReference>
<dbReference type="EMBL" id="VSWC01000066">
    <property type="protein sequence ID" value="KAA1098567.1"/>
    <property type="molecule type" value="Genomic_DNA"/>
</dbReference>
<dbReference type="AlphaFoldDB" id="A0A5B0PAF1"/>